<organism evidence="5 6">
    <name type="scientific">Hirundo rustica rustica</name>
    <dbReference type="NCBI Taxonomy" id="333673"/>
    <lineage>
        <taxon>Eukaryota</taxon>
        <taxon>Metazoa</taxon>
        <taxon>Chordata</taxon>
        <taxon>Craniata</taxon>
        <taxon>Vertebrata</taxon>
        <taxon>Euteleostomi</taxon>
        <taxon>Archelosauria</taxon>
        <taxon>Archosauria</taxon>
        <taxon>Dinosauria</taxon>
        <taxon>Saurischia</taxon>
        <taxon>Theropoda</taxon>
        <taxon>Coelurosauria</taxon>
        <taxon>Aves</taxon>
        <taxon>Neognathae</taxon>
        <taxon>Neoaves</taxon>
        <taxon>Telluraves</taxon>
        <taxon>Australaves</taxon>
        <taxon>Passeriformes</taxon>
        <taxon>Sylvioidea</taxon>
        <taxon>Hirundinidae</taxon>
        <taxon>Hirundo</taxon>
    </lineage>
</organism>
<keyword evidence="3" id="KW-0812">Transmembrane</keyword>
<comment type="caution">
    <text evidence="5">The sequence shown here is derived from an EMBL/GenBank/DDBJ whole genome shotgun (WGS) entry which is preliminary data.</text>
</comment>
<dbReference type="InterPro" id="IPR011701">
    <property type="entry name" value="MFS"/>
</dbReference>
<dbReference type="OrthoDB" id="6499973at2759"/>
<feature type="transmembrane region" description="Helical" evidence="3">
    <location>
        <begin position="373"/>
        <end position="397"/>
    </location>
</feature>
<dbReference type="Gene3D" id="1.20.1250.20">
    <property type="entry name" value="MFS general substrate transporter like domains"/>
    <property type="match status" value="2"/>
</dbReference>
<feature type="transmembrane region" description="Helical" evidence="3">
    <location>
        <begin position="202"/>
        <end position="220"/>
    </location>
</feature>
<feature type="transmembrane region" description="Helical" evidence="3">
    <location>
        <begin position="113"/>
        <end position="132"/>
    </location>
</feature>
<dbReference type="InterPro" id="IPR020846">
    <property type="entry name" value="MFS_dom"/>
</dbReference>
<gene>
    <name evidence="5" type="ORF">DUI87_10646</name>
</gene>
<sequence>MGRTGTGEVSRGLSPAEGTPSWSRGICEEEGAEERTCDELSAAPILCTPVPPKGDGGEFGNEIEPRKKGPLKNTVNLGFTKENAWVSSLSMGMVFFCSPIVSIFTDLFGCRKVAVVGAAVGLVGLLSSSFVSTIEPLYFTYGILFACGCSFAYQPSLVILGHYFKKRLGLVNGIVTAGSSLFTVSLPFLLRVLIDSVDLYNTLRVLCILMFVLFLAGFTYKPLVPNTKDKEGGKKGKFKLPPAKKICNFSVFKVLSYRIWAFGIPTALFGYFVPYVHLISYISHLSEVYCIFRFPESAVSLVRMNHVKDRFGDSVPEEVLLLCLGITSGVGRLVFGRVADYIPGAKKIYLQVASFFFIGLMSMMIPLCNVFGALVAVCLFMGLFDGCFICIMAPIAFELVGAQDVSQAIGFLLGLMSVPMTVGPPIAGLLRDKFGTYNLAFYLAGVPPLIGGAILCFIPWVHERQKLKERAKPVDGETTEKMLENESTLVSDTTEKPVKELDSGF</sequence>
<evidence type="ECO:0000259" key="4">
    <source>
        <dbReference type="PROSITE" id="PS50850"/>
    </source>
</evidence>
<keyword evidence="3" id="KW-1133">Transmembrane helix</keyword>
<dbReference type="Pfam" id="PF07690">
    <property type="entry name" value="MFS_1"/>
    <property type="match status" value="2"/>
</dbReference>
<feature type="region of interest" description="Disordered" evidence="2">
    <location>
        <begin position="1"/>
        <end position="24"/>
    </location>
</feature>
<feature type="domain" description="Major facilitator superfamily (MFS) profile" evidence="4">
    <location>
        <begin position="263"/>
        <end position="505"/>
    </location>
</feature>
<dbReference type="GO" id="GO:0022857">
    <property type="term" value="F:transmembrane transporter activity"/>
    <property type="evidence" value="ECO:0007669"/>
    <property type="project" value="InterPro"/>
</dbReference>
<feature type="transmembrane region" description="Helical" evidence="3">
    <location>
        <begin position="439"/>
        <end position="461"/>
    </location>
</feature>
<dbReference type="Proteomes" id="UP000269221">
    <property type="component" value="Unassembled WGS sequence"/>
</dbReference>
<evidence type="ECO:0000313" key="5">
    <source>
        <dbReference type="EMBL" id="RMC13115.1"/>
    </source>
</evidence>
<keyword evidence="3" id="KW-0472">Membrane</keyword>
<proteinExistence type="predicted"/>
<dbReference type="AlphaFoldDB" id="A0A3M0KJ97"/>
<name>A0A3M0KJ97_HIRRU</name>
<feature type="transmembrane region" description="Helical" evidence="3">
    <location>
        <begin position="348"/>
        <end position="367"/>
    </location>
</feature>
<dbReference type="PROSITE" id="PS50850">
    <property type="entry name" value="MFS"/>
    <property type="match status" value="1"/>
</dbReference>
<feature type="transmembrane region" description="Helical" evidence="3">
    <location>
        <begin position="138"/>
        <end position="161"/>
    </location>
</feature>
<protein>
    <recommendedName>
        <fullName evidence="4">Major facilitator superfamily (MFS) profile domain-containing protein</fullName>
    </recommendedName>
</protein>
<feature type="region of interest" description="Disordered" evidence="2">
    <location>
        <begin position="48"/>
        <end position="67"/>
    </location>
</feature>
<feature type="transmembrane region" description="Helical" evidence="3">
    <location>
        <begin position="84"/>
        <end position="104"/>
    </location>
</feature>
<evidence type="ECO:0000313" key="6">
    <source>
        <dbReference type="Proteomes" id="UP000269221"/>
    </source>
</evidence>
<dbReference type="InterPro" id="IPR050327">
    <property type="entry name" value="Proton-linked_MCT"/>
</dbReference>
<feature type="region of interest" description="Disordered" evidence="2">
    <location>
        <begin position="471"/>
        <end position="505"/>
    </location>
</feature>
<reference evidence="5 6" key="1">
    <citation type="submission" date="2018-07" db="EMBL/GenBank/DDBJ databases">
        <title>A high quality draft genome assembly of the barn swallow (H. rustica rustica).</title>
        <authorList>
            <person name="Formenti G."/>
            <person name="Chiara M."/>
            <person name="Poveda L."/>
            <person name="Francoijs K.-J."/>
            <person name="Bonisoli-Alquati A."/>
            <person name="Canova L."/>
            <person name="Gianfranceschi L."/>
            <person name="Horner D.S."/>
            <person name="Saino N."/>
        </authorList>
    </citation>
    <scope>NUCLEOTIDE SEQUENCE [LARGE SCALE GENOMIC DNA]</scope>
    <source>
        <strain evidence="5">Chelidonia</strain>
        <tissue evidence="5">Blood</tissue>
    </source>
</reference>
<evidence type="ECO:0000256" key="2">
    <source>
        <dbReference type="SAM" id="MobiDB-lite"/>
    </source>
</evidence>
<accession>A0A3M0KJ97</accession>
<feature type="transmembrane region" description="Helical" evidence="3">
    <location>
        <begin position="409"/>
        <end position="427"/>
    </location>
</feature>
<feature type="transmembrane region" description="Helical" evidence="3">
    <location>
        <begin position="259"/>
        <end position="279"/>
    </location>
</feature>
<feature type="compositionally biased region" description="Basic and acidic residues" evidence="2">
    <location>
        <begin position="471"/>
        <end position="484"/>
    </location>
</feature>
<dbReference type="PANTHER" id="PTHR11360:SF119">
    <property type="entry name" value="MONOCARBOXYLATE TRANSPORTER 10"/>
    <property type="match status" value="1"/>
</dbReference>
<dbReference type="InterPro" id="IPR036259">
    <property type="entry name" value="MFS_trans_sf"/>
</dbReference>
<evidence type="ECO:0000256" key="3">
    <source>
        <dbReference type="SAM" id="Phobius"/>
    </source>
</evidence>
<dbReference type="EMBL" id="QRBI01000106">
    <property type="protein sequence ID" value="RMC13115.1"/>
    <property type="molecule type" value="Genomic_DNA"/>
</dbReference>
<dbReference type="PANTHER" id="PTHR11360">
    <property type="entry name" value="MONOCARBOXYLATE TRANSPORTER"/>
    <property type="match status" value="1"/>
</dbReference>
<feature type="compositionally biased region" description="Basic and acidic residues" evidence="2">
    <location>
        <begin position="493"/>
        <end position="505"/>
    </location>
</feature>
<keyword evidence="6" id="KW-1185">Reference proteome</keyword>
<comment type="subcellular location">
    <subcellularLocation>
        <location evidence="1">Membrane</location>
        <topology evidence="1">Multi-pass membrane protein</topology>
    </subcellularLocation>
</comment>
<dbReference type="SUPFAM" id="SSF103473">
    <property type="entry name" value="MFS general substrate transporter"/>
    <property type="match status" value="1"/>
</dbReference>
<feature type="transmembrane region" description="Helical" evidence="3">
    <location>
        <begin position="319"/>
        <end position="336"/>
    </location>
</feature>
<dbReference type="GO" id="GO:0016323">
    <property type="term" value="C:basolateral plasma membrane"/>
    <property type="evidence" value="ECO:0007669"/>
    <property type="project" value="TreeGrafter"/>
</dbReference>
<dbReference type="STRING" id="333673.A0A3M0KJ97"/>
<evidence type="ECO:0000256" key="1">
    <source>
        <dbReference type="ARBA" id="ARBA00004141"/>
    </source>
</evidence>
<feature type="transmembrane region" description="Helical" evidence="3">
    <location>
        <begin position="168"/>
        <end position="190"/>
    </location>
</feature>